<dbReference type="GO" id="GO:0005840">
    <property type="term" value="C:ribosome"/>
    <property type="evidence" value="ECO:0007669"/>
    <property type="project" value="UniProtKB-KW"/>
</dbReference>
<dbReference type="Pfam" id="PF18388">
    <property type="entry name" value="ATG29_N"/>
    <property type="match status" value="1"/>
</dbReference>
<feature type="region of interest" description="Disordered" evidence="4">
    <location>
        <begin position="143"/>
        <end position="195"/>
    </location>
</feature>
<accession>A0A9W7SMK7</accession>
<feature type="compositionally biased region" description="Basic and acidic residues" evidence="4">
    <location>
        <begin position="162"/>
        <end position="174"/>
    </location>
</feature>
<dbReference type="OrthoDB" id="1539250at2759"/>
<comment type="caution">
    <text evidence="6">The sequence shown here is derived from an EMBL/GenBank/DDBJ whole genome shotgun (WGS) entry which is preliminary data.</text>
</comment>
<feature type="compositionally biased region" description="Acidic residues" evidence="4">
    <location>
        <begin position="529"/>
        <end position="542"/>
    </location>
</feature>
<evidence type="ECO:0000259" key="5">
    <source>
        <dbReference type="Pfam" id="PF18388"/>
    </source>
</evidence>
<dbReference type="InterPro" id="IPR040666">
    <property type="entry name" value="Atg29_N"/>
</dbReference>
<proteinExistence type="inferred from homology"/>
<evidence type="ECO:0000313" key="7">
    <source>
        <dbReference type="Proteomes" id="UP001138500"/>
    </source>
</evidence>
<dbReference type="GO" id="GO:1990904">
    <property type="term" value="C:ribonucleoprotein complex"/>
    <property type="evidence" value="ECO:0007669"/>
    <property type="project" value="UniProtKB-KW"/>
</dbReference>
<feature type="compositionally biased region" description="Basic and acidic residues" evidence="4">
    <location>
        <begin position="555"/>
        <end position="568"/>
    </location>
</feature>
<keyword evidence="7" id="KW-1185">Reference proteome</keyword>
<feature type="region of interest" description="Disordered" evidence="4">
    <location>
        <begin position="357"/>
        <end position="380"/>
    </location>
</feature>
<dbReference type="AlphaFoldDB" id="A0A9W7SMK7"/>
<keyword evidence="3" id="KW-0687">Ribonucleoprotein</keyword>
<dbReference type="Gene3D" id="1.10.10.2570">
    <property type="match status" value="1"/>
</dbReference>
<feature type="region of interest" description="Disordered" evidence="4">
    <location>
        <begin position="700"/>
        <end position="723"/>
    </location>
</feature>
<dbReference type="InterPro" id="IPR036948">
    <property type="entry name" value="Ribosomal_eL21_sf"/>
</dbReference>
<dbReference type="Gene3D" id="6.10.250.3260">
    <property type="match status" value="1"/>
</dbReference>
<feature type="compositionally biased region" description="Low complexity" evidence="4">
    <location>
        <begin position="259"/>
        <end position="271"/>
    </location>
</feature>
<feature type="compositionally biased region" description="Polar residues" evidence="4">
    <location>
        <begin position="223"/>
        <end position="236"/>
    </location>
</feature>
<dbReference type="InterPro" id="IPR039362">
    <property type="entry name" value="ATG29_sf"/>
</dbReference>
<dbReference type="Gene3D" id="2.30.30.70">
    <property type="entry name" value="Ribosomal protein L21"/>
    <property type="match status" value="1"/>
</dbReference>
<dbReference type="GO" id="GO:0006412">
    <property type="term" value="P:translation"/>
    <property type="evidence" value="ECO:0007669"/>
    <property type="project" value="InterPro"/>
</dbReference>
<name>A0A9W7SMK7_9PEZI</name>
<dbReference type="FunFam" id="2.30.30.70:FF:000001">
    <property type="entry name" value="60S ribosomal protein L21"/>
    <property type="match status" value="1"/>
</dbReference>
<dbReference type="PROSITE" id="PS01171">
    <property type="entry name" value="RIBOSOMAL_L21E"/>
    <property type="match status" value="1"/>
</dbReference>
<evidence type="ECO:0000256" key="3">
    <source>
        <dbReference type="ARBA" id="ARBA00023274"/>
    </source>
</evidence>
<feature type="compositionally biased region" description="Polar residues" evidence="4">
    <location>
        <begin position="249"/>
        <end position="258"/>
    </location>
</feature>
<dbReference type="Proteomes" id="UP001138500">
    <property type="component" value="Unassembled WGS sequence"/>
</dbReference>
<evidence type="ECO:0000256" key="2">
    <source>
        <dbReference type="ARBA" id="ARBA00022980"/>
    </source>
</evidence>
<dbReference type="InterPro" id="IPR001147">
    <property type="entry name" value="Ribosomal_eL21"/>
</dbReference>
<protein>
    <submittedName>
        <fullName evidence="6">60S ribosomal protein L21-A</fullName>
    </submittedName>
</protein>
<reference evidence="6 7" key="2">
    <citation type="journal article" date="2021" name="Curr. Genet.">
        <title>Genetic response to nitrogen starvation in the aggressive Eucalyptus foliar pathogen Teratosphaeria destructans.</title>
        <authorList>
            <person name="Havenga M."/>
            <person name="Wingfield B.D."/>
            <person name="Wingfield M.J."/>
            <person name="Dreyer L.L."/>
            <person name="Roets F."/>
            <person name="Aylward J."/>
        </authorList>
    </citation>
    <scope>NUCLEOTIDE SEQUENCE [LARGE SCALE GENOMIC DNA]</scope>
    <source>
        <strain evidence="6">CMW44962</strain>
    </source>
</reference>
<dbReference type="Pfam" id="PF01157">
    <property type="entry name" value="Ribosomal_L21e"/>
    <property type="match status" value="1"/>
</dbReference>
<keyword evidence="2 6" id="KW-0689">Ribosomal protein</keyword>
<dbReference type="GO" id="GO:0003735">
    <property type="term" value="F:structural constituent of ribosome"/>
    <property type="evidence" value="ECO:0007669"/>
    <property type="project" value="InterPro"/>
</dbReference>
<organism evidence="6 7">
    <name type="scientific">Teratosphaeria destructans</name>
    <dbReference type="NCBI Taxonomy" id="418781"/>
    <lineage>
        <taxon>Eukaryota</taxon>
        <taxon>Fungi</taxon>
        <taxon>Dikarya</taxon>
        <taxon>Ascomycota</taxon>
        <taxon>Pezizomycotina</taxon>
        <taxon>Dothideomycetes</taxon>
        <taxon>Dothideomycetidae</taxon>
        <taxon>Mycosphaerellales</taxon>
        <taxon>Teratosphaeriaceae</taxon>
        <taxon>Teratosphaeria</taxon>
    </lineage>
</organism>
<sequence length="723" mass="76819">MCTIELRAKSFGPERDQPLNHNHSAAMGHSAGLRAGTRYAFSRDFKKKGMIPLGTYLKQYKVGDIVDVVANGAVQKGMPYKVYHGKTGVVYNVTKSAVGVILYRQVGNRYIEKRINVRIEHVRHSRSREEFLVRVKENAAKKRKAKEEGVHMHLKRQPAMPRESRIVSAKDNKPETITPIPARRSGSASNEERAAQSAASSFIACNEMSNCHESHSPGKRMTRYNSSSFSQDQSQPADVPLLSKPSAVRNASSTATTNLAPLPAQQSASAQGTSKPNVRYTCIVRLPFTRNGFEDPPMVDWDVNKDKSLWKLISKAGNAQDLDWPGMAARFQVDLSFLLQQAAWLYERHFEGMRKQMQRLGSTSQAPSPSLPPEAGSGSFPTAAAAIKETRLPSAITTLKATGGGSGEGSPASIGSPRSAHAPPGVLSRTPSMNTVTQSKMLSGSGRGTVQGTVQRAFRGSSGSRKRPTAVGRATGALQDDDDEYVLGHDGPDDSASEEEPPSRSQAFGRRAGLGRRAPPRLKTLGSEGDVEDYDDDGEGSSDEGYLPFASKTAGSRDDPAATLKEPRGPMVLSSQLTSAEKVRQTFETADSSASSASSAQKLPQPSTTDSSGAALVSPPQRPGALSPRQKAQLANLSPRSQRQNSDTGSPSMGSSFSDLDDASVTQSALEDALLSHMQRGGGSSLGIGSMASIASRVGVGRLGGQGRQAGGGSAQGSGGGRK</sequence>
<feature type="compositionally biased region" description="Polar residues" evidence="4">
    <location>
        <begin position="359"/>
        <end position="368"/>
    </location>
</feature>
<comment type="similarity">
    <text evidence="1">Belongs to the eukaryotic ribosomal protein eL21 family.</text>
</comment>
<dbReference type="PANTHER" id="PTHR20981">
    <property type="entry name" value="60S RIBOSOMAL PROTEIN L21"/>
    <property type="match status" value="1"/>
</dbReference>
<dbReference type="FunFam" id="6.10.250.3260:FF:000001">
    <property type="entry name" value="60S ribosomal protein L21"/>
    <property type="match status" value="1"/>
</dbReference>
<feature type="compositionally biased region" description="Polar residues" evidence="4">
    <location>
        <begin position="429"/>
        <end position="454"/>
    </location>
</feature>
<dbReference type="InterPro" id="IPR018259">
    <property type="entry name" value="Ribosomal_eL21_CS"/>
</dbReference>
<evidence type="ECO:0000256" key="4">
    <source>
        <dbReference type="SAM" id="MobiDB-lite"/>
    </source>
</evidence>
<feature type="compositionally biased region" description="Polar residues" evidence="4">
    <location>
        <begin position="633"/>
        <end position="666"/>
    </location>
</feature>
<gene>
    <name evidence="6" type="ORF">Tdes44962_MAKER04382</name>
</gene>
<dbReference type="EMBL" id="RIBY02002145">
    <property type="protein sequence ID" value="KAH9824562.1"/>
    <property type="molecule type" value="Genomic_DNA"/>
</dbReference>
<evidence type="ECO:0000256" key="1">
    <source>
        <dbReference type="ARBA" id="ARBA00008427"/>
    </source>
</evidence>
<reference evidence="6 7" key="1">
    <citation type="journal article" date="2018" name="IMA Fungus">
        <title>IMA Genome-F 10: Nine draft genome sequences of Claviceps purpurea s.lat., including C. arundinis, C. humidiphila, and C. cf. spartinae, pseudomolecules for the pitch canker pathogen Fusarium circinatum, draft genome of Davidsoniella eucalypti, Grosmannia galeiformis, Quambalaria eucalypti, and Teratosphaeria destructans.</title>
        <authorList>
            <person name="Wingfield B.D."/>
            <person name="Liu M."/>
            <person name="Nguyen H.D."/>
            <person name="Lane F.A."/>
            <person name="Morgan S.W."/>
            <person name="De Vos L."/>
            <person name="Wilken P.M."/>
            <person name="Duong T.A."/>
            <person name="Aylward J."/>
            <person name="Coetzee M.P."/>
            <person name="Dadej K."/>
            <person name="De Beer Z.W."/>
            <person name="Findlay W."/>
            <person name="Havenga M."/>
            <person name="Kolarik M."/>
            <person name="Menzies J.G."/>
            <person name="Naidoo K."/>
            <person name="Pochopski O."/>
            <person name="Shoukouhi P."/>
            <person name="Santana Q.C."/>
            <person name="Seifert K.A."/>
            <person name="Soal N."/>
            <person name="Steenkamp E.T."/>
            <person name="Tatham C.T."/>
            <person name="van der Nest M.A."/>
            <person name="Wingfield M.J."/>
        </authorList>
    </citation>
    <scope>NUCLEOTIDE SEQUENCE [LARGE SCALE GENOMIC DNA]</scope>
    <source>
        <strain evidence="6">CMW44962</strain>
    </source>
</reference>
<evidence type="ECO:0000313" key="6">
    <source>
        <dbReference type="EMBL" id="KAH9824562.1"/>
    </source>
</evidence>
<feature type="region of interest" description="Disordered" evidence="4">
    <location>
        <begin position="211"/>
        <end position="274"/>
    </location>
</feature>
<feature type="compositionally biased region" description="Gly residues" evidence="4">
    <location>
        <begin position="701"/>
        <end position="723"/>
    </location>
</feature>
<dbReference type="InterPro" id="IPR008991">
    <property type="entry name" value="Translation_prot_SH3-like_sf"/>
</dbReference>
<feature type="compositionally biased region" description="Polar residues" evidence="4">
    <location>
        <begin position="601"/>
        <end position="612"/>
    </location>
</feature>
<feature type="domain" description="Atg29 N-terminal" evidence="5">
    <location>
        <begin position="280"/>
        <end position="333"/>
    </location>
</feature>
<feature type="region of interest" description="Disordered" evidence="4">
    <location>
        <begin position="398"/>
        <end position="666"/>
    </location>
</feature>
<dbReference type="SUPFAM" id="SSF50104">
    <property type="entry name" value="Translation proteins SH3-like domain"/>
    <property type="match status" value="1"/>
</dbReference>